<evidence type="ECO:0000313" key="2">
    <source>
        <dbReference type="Proteomes" id="UP000798662"/>
    </source>
</evidence>
<evidence type="ECO:0000313" key="1">
    <source>
        <dbReference type="EMBL" id="KAK1865368.1"/>
    </source>
</evidence>
<protein>
    <submittedName>
        <fullName evidence="1">Uncharacterized protein</fullName>
    </submittedName>
</protein>
<organism evidence="1 2">
    <name type="scientific">Pyropia yezoensis</name>
    <name type="common">Susabi-nori</name>
    <name type="synonym">Porphyra yezoensis</name>
    <dbReference type="NCBI Taxonomy" id="2788"/>
    <lineage>
        <taxon>Eukaryota</taxon>
        <taxon>Rhodophyta</taxon>
        <taxon>Bangiophyceae</taxon>
        <taxon>Bangiales</taxon>
        <taxon>Bangiaceae</taxon>
        <taxon>Pyropia</taxon>
    </lineage>
</organism>
<keyword evidence="2" id="KW-1185">Reference proteome</keyword>
<proteinExistence type="predicted"/>
<sequence>MSDRVDAAKLVALCCCYWPDWVTRKKRPACLNGLQVDFRGSPEAASAAAWGCRLRWPARAAAGCAMSFCRLPLSCLSRPRQRRCHPRPPSWPSVVSSWRSQPPPGPPAGLSSPIPSVSSSYTPSGCTPSRCVSRPPPGLCRPPSPPPPPQPPPPPPLPQPPSPHLVPPPPPRDLPPPLAPLLPPVAGLPPMLLASANRALEPNN</sequence>
<reference evidence="1" key="1">
    <citation type="submission" date="2019-11" db="EMBL/GenBank/DDBJ databases">
        <title>Nori genome reveals adaptations in red seaweeds to the harsh intertidal environment.</title>
        <authorList>
            <person name="Wang D."/>
            <person name="Mao Y."/>
        </authorList>
    </citation>
    <scope>NUCLEOTIDE SEQUENCE</scope>
    <source>
        <tissue evidence="1">Gametophyte</tissue>
    </source>
</reference>
<dbReference type="EMBL" id="CM020619">
    <property type="protein sequence ID" value="KAK1865368.1"/>
    <property type="molecule type" value="Genomic_DNA"/>
</dbReference>
<dbReference type="Proteomes" id="UP000798662">
    <property type="component" value="Chromosome 2"/>
</dbReference>
<gene>
    <name evidence="1" type="ORF">I4F81_007900</name>
</gene>
<accession>A0ACC3C6H9</accession>
<comment type="caution">
    <text evidence="1">The sequence shown here is derived from an EMBL/GenBank/DDBJ whole genome shotgun (WGS) entry which is preliminary data.</text>
</comment>
<name>A0ACC3C6H9_PYRYE</name>